<gene>
    <name evidence="2" type="ORF">ACFSKP_11815</name>
</gene>
<sequence>MKTKFTLCMLSLLLVSGFYTSSQAQVLQKNDMEGKVVHEYSTIDMQGSPYLHPEWASGTVTLANGRVYEGLELMYDQVKDMLLFKGKDNQPRELLEPVKEFKISYIQKDKPVAHIFRKGYSGDGEVNAFYEVLTDGKTSLLRRTTKAIFDRKGYSSATIVREVQQKEDFFIASGDKLVKIRKDKKSVMNALAGDKDKLEVYIRANALNLREDEDLAKLIAYHNSLN</sequence>
<dbReference type="EMBL" id="JBHUIM010000001">
    <property type="protein sequence ID" value="MFD2246946.1"/>
    <property type="molecule type" value="Genomic_DNA"/>
</dbReference>
<evidence type="ECO:0000313" key="2">
    <source>
        <dbReference type="EMBL" id="MFD2246946.1"/>
    </source>
</evidence>
<proteinExistence type="predicted"/>
<feature type="signal peptide" evidence="1">
    <location>
        <begin position="1"/>
        <end position="24"/>
    </location>
</feature>
<protein>
    <submittedName>
        <fullName evidence="2">Uncharacterized protein</fullName>
    </submittedName>
</protein>
<dbReference type="RefSeq" id="WP_250428720.1">
    <property type="nucleotide sequence ID" value="NZ_JALPRR010000001.1"/>
</dbReference>
<evidence type="ECO:0000256" key="1">
    <source>
        <dbReference type="SAM" id="SignalP"/>
    </source>
</evidence>
<keyword evidence="3" id="KW-1185">Reference proteome</keyword>
<name>A0ABW5CWW2_9BACT</name>
<keyword evidence="1" id="KW-0732">Signal</keyword>
<evidence type="ECO:0000313" key="3">
    <source>
        <dbReference type="Proteomes" id="UP001597374"/>
    </source>
</evidence>
<reference evidence="3" key="1">
    <citation type="journal article" date="2019" name="Int. J. Syst. Evol. Microbiol.">
        <title>The Global Catalogue of Microorganisms (GCM) 10K type strain sequencing project: providing services to taxonomists for standard genome sequencing and annotation.</title>
        <authorList>
            <consortium name="The Broad Institute Genomics Platform"/>
            <consortium name="The Broad Institute Genome Sequencing Center for Infectious Disease"/>
            <person name="Wu L."/>
            <person name="Ma J."/>
        </authorList>
    </citation>
    <scope>NUCLEOTIDE SEQUENCE [LARGE SCALE GENOMIC DNA]</scope>
    <source>
        <strain evidence="3">CGMCC 4.1782</strain>
    </source>
</reference>
<dbReference type="Proteomes" id="UP001597374">
    <property type="component" value="Unassembled WGS sequence"/>
</dbReference>
<comment type="caution">
    <text evidence="2">The sequence shown here is derived from an EMBL/GenBank/DDBJ whole genome shotgun (WGS) entry which is preliminary data.</text>
</comment>
<organism evidence="2 3">
    <name type="scientific">Pontibacter ruber</name>
    <dbReference type="NCBI Taxonomy" id="1343895"/>
    <lineage>
        <taxon>Bacteria</taxon>
        <taxon>Pseudomonadati</taxon>
        <taxon>Bacteroidota</taxon>
        <taxon>Cytophagia</taxon>
        <taxon>Cytophagales</taxon>
        <taxon>Hymenobacteraceae</taxon>
        <taxon>Pontibacter</taxon>
    </lineage>
</organism>
<feature type="chain" id="PRO_5045340134" evidence="1">
    <location>
        <begin position="25"/>
        <end position="226"/>
    </location>
</feature>
<accession>A0ABW5CWW2</accession>